<dbReference type="PROSITE" id="PS50915">
    <property type="entry name" value="CRYSTALLIN_BETA_GAMMA"/>
    <property type="match status" value="1"/>
</dbReference>
<sequence length="125" mass="14572">MAPFLARCHSCRVESGCWMLYDRPNFMGNQYFVRRGEYADYMSMWGMSEWVKSCRLIPMHVRTLTSMCIRLMITPHYGTLQNKDLREGELHGPDDGDHGRLRPRHRALPLVQRLHVLPCAGRPLA</sequence>
<keyword evidence="2" id="KW-0677">Repeat</keyword>
<dbReference type="GO" id="GO:0005212">
    <property type="term" value="F:structural constituent of eye lens"/>
    <property type="evidence" value="ECO:0007669"/>
    <property type="project" value="TreeGrafter"/>
</dbReference>
<comment type="similarity">
    <text evidence="1">Belongs to the beta/gamma-crystallin family.</text>
</comment>
<evidence type="ECO:0000259" key="3">
    <source>
        <dbReference type="PROSITE" id="PS50915"/>
    </source>
</evidence>
<protein>
    <recommendedName>
        <fullName evidence="3">Beta/gamma crystallin 'Greek key' domain-containing protein</fullName>
    </recommendedName>
</protein>
<proteinExistence type="inferred from homology"/>
<accession>A0AAD8YXJ3</accession>
<name>A0AAD8YXJ3_9TELE</name>
<dbReference type="SUPFAM" id="SSF49695">
    <property type="entry name" value="gamma-Crystallin-like"/>
    <property type="match status" value="1"/>
</dbReference>
<comment type="caution">
    <text evidence="4">The sequence shown here is derived from an EMBL/GenBank/DDBJ whole genome shotgun (WGS) entry which is preliminary data.</text>
</comment>
<organism evidence="4 5">
    <name type="scientific">Electrophorus voltai</name>
    <dbReference type="NCBI Taxonomy" id="2609070"/>
    <lineage>
        <taxon>Eukaryota</taxon>
        <taxon>Metazoa</taxon>
        <taxon>Chordata</taxon>
        <taxon>Craniata</taxon>
        <taxon>Vertebrata</taxon>
        <taxon>Euteleostomi</taxon>
        <taxon>Actinopterygii</taxon>
        <taxon>Neopterygii</taxon>
        <taxon>Teleostei</taxon>
        <taxon>Ostariophysi</taxon>
        <taxon>Gymnotiformes</taxon>
        <taxon>Gymnotoidei</taxon>
        <taxon>Gymnotidae</taxon>
        <taxon>Electrophorus</taxon>
    </lineage>
</organism>
<evidence type="ECO:0000313" key="4">
    <source>
        <dbReference type="EMBL" id="KAK1787689.1"/>
    </source>
</evidence>
<evidence type="ECO:0000256" key="2">
    <source>
        <dbReference type="ARBA" id="ARBA00022737"/>
    </source>
</evidence>
<dbReference type="InterPro" id="IPR050252">
    <property type="entry name" value="Beta/Gamma-Crystallin"/>
</dbReference>
<evidence type="ECO:0000313" key="5">
    <source>
        <dbReference type="Proteomes" id="UP001239994"/>
    </source>
</evidence>
<evidence type="ECO:0000256" key="1">
    <source>
        <dbReference type="ARBA" id="ARBA00009646"/>
    </source>
</evidence>
<dbReference type="SMART" id="SM00247">
    <property type="entry name" value="XTALbg"/>
    <property type="match status" value="1"/>
</dbReference>
<reference evidence="4" key="1">
    <citation type="submission" date="2023-03" db="EMBL/GenBank/DDBJ databases">
        <title>Electrophorus voltai genome.</title>
        <authorList>
            <person name="Bian C."/>
        </authorList>
    </citation>
    <scope>NUCLEOTIDE SEQUENCE</scope>
    <source>
        <strain evidence="4">CB-2022</strain>
        <tissue evidence="4">Muscle</tissue>
    </source>
</reference>
<feature type="domain" description="Beta/gamma crystallin 'Greek key'" evidence="3">
    <location>
        <begin position="16"/>
        <end position="58"/>
    </location>
</feature>
<dbReference type="GO" id="GO:0007601">
    <property type="term" value="P:visual perception"/>
    <property type="evidence" value="ECO:0007669"/>
    <property type="project" value="TreeGrafter"/>
</dbReference>
<gene>
    <name evidence="4" type="ORF">P4O66_016182</name>
</gene>
<dbReference type="PANTHER" id="PTHR11818:SF62">
    <property type="entry name" value="CRYGM2B PROTEIN-RELATED"/>
    <property type="match status" value="1"/>
</dbReference>
<dbReference type="GO" id="GO:0002088">
    <property type="term" value="P:lens development in camera-type eye"/>
    <property type="evidence" value="ECO:0007669"/>
    <property type="project" value="TreeGrafter"/>
</dbReference>
<dbReference type="PANTHER" id="PTHR11818">
    <property type="entry name" value="BETA/GAMMA CRYSTALLIN"/>
    <property type="match status" value="1"/>
</dbReference>
<dbReference type="FunFam" id="2.60.20.10:FF:000001">
    <property type="entry name" value="Crystallin gamma S"/>
    <property type="match status" value="1"/>
</dbReference>
<dbReference type="AlphaFoldDB" id="A0AAD8YXJ3"/>
<dbReference type="PRINTS" id="PR01367">
    <property type="entry name" value="BGCRYSTALLIN"/>
</dbReference>
<feature type="non-terminal residue" evidence="4">
    <location>
        <position position="125"/>
    </location>
</feature>
<dbReference type="Pfam" id="PF00030">
    <property type="entry name" value="Crystall"/>
    <property type="match status" value="1"/>
</dbReference>
<keyword evidence="5" id="KW-1185">Reference proteome</keyword>
<dbReference type="InterPro" id="IPR011024">
    <property type="entry name" value="G_crystallin-like"/>
</dbReference>
<dbReference type="Proteomes" id="UP001239994">
    <property type="component" value="Unassembled WGS sequence"/>
</dbReference>
<dbReference type="Gene3D" id="2.60.20.10">
    <property type="entry name" value="Crystallins"/>
    <property type="match status" value="1"/>
</dbReference>
<dbReference type="InterPro" id="IPR001064">
    <property type="entry name" value="Beta/gamma_crystallin"/>
</dbReference>
<dbReference type="EMBL" id="JAROKS010000023">
    <property type="protein sequence ID" value="KAK1787689.1"/>
    <property type="molecule type" value="Genomic_DNA"/>
</dbReference>